<feature type="transmembrane region" description="Helical" evidence="9">
    <location>
        <begin position="187"/>
        <end position="208"/>
    </location>
</feature>
<dbReference type="NCBIfam" id="TIGR00879">
    <property type="entry name" value="SP"/>
    <property type="match status" value="1"/>
</dbReference>
<feature type="transmembrane region" description="Helical" evidence="9">
    <location>
        <begin position="471"/>
        <end position="493"/>
    </location>
</feature>
<dbReference type="GO" id="GO:0005366">
    <property type="term" value="F:myo-inositol:proton symporter activity"/>
    <property type="evidence" value="ECO:0007669"/>
    <property type="project" value="TreeGrafter"/>
</dbReference>
<dbReference type="PANTHER" id="PTHR48020:SF12">
    <property type="entry name" value="PROTON MYO-INOSITOL COTRANSPORTER"/>
    <property type="match status" value="1"/>
</dbReference>
<dbReference type="GO" id="GO:0016020">
    <property type="term" value="C:membrane"/>
    <property type="evidence" value="ECO:0007669"/>
    <property type="project" value="UniProtKB-SubCell"/>
</dbReference>
<evidence type="ECO:0000256" key="6">
    <source>
        <dbReference type="ARBA" id="ARBA00023136"/>
    </source>
</evidence>
<feature type="domain" description="Major facilitator superfamily (MFS) profile" evidence="10">
    <location>
        <begin position="59"/>
        <end position="527"/>
    </location>
</feature>
<comment type="similarity">
    <text evidence="2 7">Belongs to the major facilitator superfamily. Sugar transporter (TC 2.A.1.1) family.</text>
</comment>
<gene>
    <name evidence="11" type="ORF">GSTUAT00008898001</name>
</gene>
<dbReference type="InterPro" id="IPR005829">
    <property type="entry name" value="Sugar_transporter_CS"/>
</dbReference>
<dbReference type="PROSITE" id="PS50850">
    <property type="entry name" value="MFS"/>
    <property type="match status" value="1"/>
</dbReference>
<dbReference type="InterPro" id="IPR050814">
    <property type="entry name" value="Myo-inositol_Transporter"/>
</dbReference>
<evidence type="ECO:0000256" key="9">
    <source>
        <dbReference type="SAM" id="Phobius"/>
    </source>
</evidence>
<dbReference type="Gene3D" id="1.20.1250.20">
    <property type="entry name" value="MFS general substrate transporter like domains"/>
    <property type="match status" value="1"/>
</dbReference>
<dbReference type="InterPro" id="IPR020846">
    <property type="entry name" value="MFS_dom"/>
</dbReference>
<evidence type="ECO:0000256" key="2">
    <source>
        <dbReference type="ARBA" id="ARBA00010992"/>
    </source>
</evidence>
<evidence type="ECO:0000259" key="10">
    <source>
        <dbReference type="PROSITE" id="PS50850"/>
    </source>
</evidence>
<organism evidence="11 12">
    <name type="scientific">Tuber aestivum</name>
    <name type="common">summer truffle</name>
    <dbReference type="NCBI Taxonomy" id="59557"/>
    <lineage>
        <taxon>Eukaryota</taxon>
        <taxon>Fungi</taxon>
        <taxon>Dikarya</taxon>
        <taxon>Ascomycota</taxon>
        <taxon>Pezizomycotina</taxon>
        <taxon>Pezizomycetes</taxon>
        <taxon>Pezizales</taxon>
        <taxon>Tuberaceae</taxon>
        <taxon>Tuber</taxon>
    </lineage>
</organism>
<accession>A0A292PI35</accession>
<keyword evidence="5 9" id="KW-1133">Transmembrane helix</keyword>
<dbReference type="PROSITE" id="PS00216">
    <property type="entry name" value="SUGAR_TRANSPORT_1"/>
    <property type="match status" value="2"/>
</dbReference>
<keyword evidence="6 9" id="KW-0472">Membrane</keyword>
<protein>
    <recommendedName>
        <fullName evidence="10">Major facilitator superfamily (MFS) profile domain-containing protein</fullName>
    </recommendedName>
</protein>
<dbReference type="InterPro" id="IPR005828">
    <property type="entry name" value="MFS_sugar_transport-like"/>
</dbReference>
<name>A0A292PI35_9PEZI</name>
<dbReference type="InterPro" id="IPR003663">
    <property type="entry name" value="Sugar/inositol_transpt"/>
</dbReference>
<comment type="subcellular location">
    <subcellularLocation>
        <location evidence="1">Membrane</location>
        <topology evidence="1">Multi-pass membrane protein</topology>
    </subcellularLocation>
</comment>
<evidence type="ECO:0000256" key="7">
    <source>
        <dbReference type="RuleBase" id="RU003346"/>
    </source>
</evidence>
<evidence type="ECO:0000256" key="4">
    <source>
        <dbReference type="ARBA" id="ARBA00022692"/>
    </source>
</evidence>
<dbReference type="Pfam" id="PF00083">
    <property type="entry name" value="Sugar_tr"/>
    <property type="match status" value="2"/>
</dbReference>
<feature type="transmembrane region" description="Helical" evidence="9">
    <location>
        <begin position="434"/>
        <end position="459"/>
    </location>
</feature>
<dbReference type="InterPro" id="IPR036259">
    <property type="entry name" value="MFS_trans_sf"/>
</dbReference>
<proteinExistence type="inferred from homology"/>
<feature type="transmembrane region" description="Helical" evidence="9">
    <location>
        <begin position="127"/>
        <end position="145"/>
    </location>
</feature>
<reference evidence="11" key="1">
    <citation type="submission" date="2015-10" db="EMBL/GenBank/DDBJ databases">
        <authorList>
            <person name="Regsiter A."/>
            <person name="william w."/>
        </authorList>
    </citation>
    <scope>NUCLEOTIDE SEQUENCE</scope>
    <source>
        <strain evidence="11">Montdore</strain>
    </source>
</reference>
<evidence type="ECO:0000256" key="1">
    <source>
        <dbReference type="ARBA" id="ARBA00004141"/>
    </source>
</evidence>
<dbReference type="AlphaFoldDB" id="A0A292PI35"/>
<evidence type="ECO:0000313" key="12">
    <source>
        <dbReference type="Proteomes" id="UP001412239"/>
    </source>
</evidence>
<feature type="transmembrane region" description="Helical" evidence="9">
    <location>
        <begin position="505"/>
        <end position="523"/>
    </location>
</feature>
<dbReference type="PANTHER" id="PTHR48020">
    <property type="entry name" value="PROTON MYO-INOSITOL COTRANSPORTER"/>
    <property type="match status" value="1"/>
</dbReference>
<evidence type="ECO:0000256" key="8">
    <source>
        <dbReference type="SAM" id="MobiDB-lite"/>
    </source>
</evidence>
<feature type="transmembrane region" description="Helical" evidence="9">
    <location>
        <begin position="395"/>
        <end position="414"/>
    </location>
</feature>
<sequence length="573" mass="62118">MTGGEITDLNGRDSSGTNTHGLRDEGVERRCEVGGGAAGTAGDGQPQVSETPTLWMWVLTFVSGISGLLFGYDTGVISGALVVIADDLGPAELSSQQKEFITAATSLGALIFSAFSGALADQIGRKWVIAIADIVFIVGAVIQAVSKSVWVMVAGRFVIGWGVGLASLIVPLYLAELSPARYRGRMILINVLFITFGQVVAYGIGAGLTHVDAGWRIMVGIGAIPAGIQCIILYWLPESPRYMIRKGRDEDARKVLFTIYSGAQAVDIEEKVAYIREFTEDKRPGTKWEKAKNDLKSLYVVPSNLRALILACGLQGIQQFSGFNSLMYFSATIFKIVGFENPTAVSLIVAGTNFLMTSHATPPQNLLYSARALLTNDGGKCITFTIVDRIGRRRILIGTLWGCSAGLILCAVAFHYLPRDPATGEINATGSNRWAILILVSQIIYVMFYALGIGNIAWVGQSEVFPYNVRGFGTGMATATNWGANLILGSTFLTMMDRMTPSGAFGFYAGLCLLGWFFVLLLFPDLSGFTLEEVAEILSTSFGIRETRRRRKALRQLGEDEKRARLEALMDRV</sequence>
<dbReference type="PRINTS" id="PR00171">
    <property type="entry name" value="SUGRTRNSPORT"/>
</dbReference>
<dbReference type="EMBL" id="LN891265">
    <property type="protein sequence ID" value="CUS07012.1"/>
    <property type="molecule type" value="Genomic_DNA"/>
</dbReference>
<feature type="region of interest" description="Disordered" evidence="8">
    <location>
        <begin position="1"/>
        <end position="27"/>
    </location>
</feature>
<dbReference type="Proteomes" id="UP001412239">
    <property type="component" value="Unassembled WGS sequence"/>
</dbReference>
<feature type="transmembrane region" description="Helical" evidence="9">
    <location>
        <begin position="157"/>
        <end position="175"/>
    </location>
</feature>
<keyword evidence="12" id="KW-1185">Reference proteome</keyword>
<evidence type="ECO:0000256" key="5">
    <source>
        <dbReference type="ARBA" id="ARBA00022989"/>
    </source>
</evidence>
<evidence type="ECO:0000313" key="11">
    <source>
        <dbReference type="EMBL" id="CUS07012.1"/>
    </source>
</evidence>
<keyword evidence="3 7" id="KW-0813">Transport</keyword>
<keyword evidence="4 9" id="KW-0812">Transmembrane</keyword>
<feature type="transmembrane region" description="Helical" evidence="9">
    <location>
        <begin position="100"/>
        <end position="120"/>
    </location>
</feature>
<feature type="transmembrane region" description="Helical" evidence="9">
    <location>
        <begin position="214"/>
        <end position="236"/>
    </location>
</feature>
<dbReference type="SUPFAM" id="SSF103473">
    <property type="entry name" value="MFS general substrate transporter"/>
    <property type="match status" value="1"/>
</dbReference>
<dbReference type="GO" id="GO:1904679">
    <property type="term" value="P:myo-inositol import across plasma membrane"/>
    <property type="evidence" value="ECO:0007669"/>
    <property type="project" value="TreeGrafter"/>
</dbReference>
<evidence type="ECO:0000256" key="3">
    <source>
        <dbReference type="ARBA" id="ARBA00022448"/>
    </source>
</evidence>